<dbReference type="Gene3D" id="1.20.144.10">
    <property type="entry name" value="Phosphatidic acid phosphatase type 2/haloperoxidase"/>
    <property type="match status" value="2"/>
</dbReference>
<dbReference type="EMBL" id="JBEXAC010000001">
    <property type="protein sequence ID" value="MET6997307.1"/>
    <property type="molecule type" value="Genomic_DNA"/>
</dbReference>
<protein>
    <submittedName>
        <fullName evidence="3">Phosphatase PAP2 family protein</fullName>
    </submittedName>
</protein>
<feature type="domain" description="Phosphatidic acid phosphatase type 2/haloperoxidase" evidence="2">
    <location>
        <begin position="85"/>
        <end position="203"/>
    </location>
</feature>
<evidence type="ECO:0000313" key="3">
    <source>
        <dbReference type="EMBL" id="MET6997307.1"/>
    </source>
</evidence>
<dbReference type="PANTHER" id="PTHR14969">
    <property type="entry name" value="SPHINGOSINE-1-PHOSPHATE PHOSPHOHYDROLASE"/>
    <property type="match status" value="1"/>
</dbReference>
<reference evidence="3 4" key="1">
    <citation type="submission" date="2024-06" db="EMBL/GenBank/DDBJ databases">
        <title>Chitinophaga defluvii sp. nov., isolated from municipal sewage.</title>
        <authorList>
            <person name="Zhang L."/>
        </authorList>
    </citation>
    <scope>NUCLEOTIDE SEQUENCE [LARGE SCALE GENOMIC DNA]</scope>
    <source>
        <strain evidence="3 4">H8</strain>
    </source>
</reference>
<dbReference type="SUPFAM" id="SSF48317">
    <property type="entry name" value="Acid phosphatase/Vanadium-dependent haloperoxidase"/>
    <property type="match status" value="1"/>
</dbReference>
<feature type="transmembrane region" description="Helical" evidence="1">
    <location>
        <begin position="164"/>
        <end position="182"/>
    </location>
</feature>
<keyword evidence="1" id="KW-0472">Membrane</keyword>
<accession>A0ABV2T2N6</accession>
<evidence type="ECO:0000259" key="2">
    <source>
        <dbReference type="SMART" id="SM00014"/>
    </source>
</evidence>
<dbReference type="PANTHER" id="PTHR14969:SF13">
    <property type="entry name" value="AT30094P"/>
    <property type="match status" value="1"/>
</dbReference>
<feature type="transmembrane region" description="Helical" evidence="1">
    <location>
        <begin position="188"/>
        <end position="206"/>
    </location>
</feature>
<feature type="transmembrane region" description="Helical" evidence="1">
    <location>
        <begin position="58"/>
        <end position="80"/>
    </location>
</feature>
<name>A0ABV2T2N6_9BACT</name>
<feature type="transmembrane region" description="Helical" evidence="1">
    <location>
        <begin position="20"/>
        <end position="38"/>
    </location>
</feature>
<dbReference type="InterPro" id="IPR000326">
    <property type="entry name" value="PAP2/HPO"/>
</dbReference>
<proteinExistence type="predicted"/>
<keyword evidence="1" id="KW-0812">Transmembrane</keyword>
<evidence type="ECO:0000256" key="1">
    <source>
        <dbReference type="SAM" id="Phobius"/>
    </source>
</evidence>
<gene>
    <name evidence="3" type="ORF">ABR189_07990</name>
</gene>
<dbReference type="Proteomes" id="UP001549749">
    <property type="component" value="Unassembled WGS sequence"/>
</dbReference>
<dbReference type="Pfam" id="PF01569">
    <property type="entry name" value="PAP2"/>
    <property type="match status" value="1"/>
</dbReference>
<organism evidence="3 4">
    <name type="scientific">Chitinophaga defluvii</name>
    <dbReference type="NCBI Taxonomy" id="3163343"/>
    <lineage>
        <taxon>Bacteria</taxon>
        <taxon>Pseudomonadati</taxon>
        <taxon>Bacteroidota</taxon>
        <taxon>Chitinophagia</taxon>
        <taxon>Chitinophagales</taxon>
        <taxon>Chitinophagaceae</taxon>
        <taxon>Chitinophaga</taxon>
    </lineage>
</organism>
<dbReference type="InterPro" id="IPR036938">
    <property type="entry name" value="PAP2/HPO_sf"/>
</dbReference>
<feature type="transmembrane region" description="Helical" evidence="1">
    <location>
        <begin position="135"/>
        <end position="157"/>
    </location>
</feature>
<feature type="transmembrane region" description="Helical" evidence="1">
    <location>
        <begin position="87"/>
        <end position="107"/>
    </location>
</feature>
<sequence length="231" mass="26283">MANHTAGSHFRHVITATRTLLFPFLVVLAGCLIVKLLFDKESIYFFLNGLHFPAGDHFFAWFTDVGNTPTAIALTIILLFFSYRMSFVLASTYVFTTLVNFGLKFLFSFPRPTKYFEDRLHDLYLVPGVHMLSDFLSFPSGHTVCAFTSATVLTYYARNKAWGVLYLFLALLVAYSRIYLSQHFFEDVTMGAVTGITLSIAWLTFIDQQSFLEKPSWRKSILNKHPGSGDH</sequence>
<comment type="caution">
    <text evidence="3">The sequence shown here is derived from an EMBL/GenBank/DDBJ whole genome shotgun (WGS) entry which is preliminary data.</text>
</comment>
<keyword evidence="4" id="KW-1185">Reference proteome</keyword>
<dbReference type="RefSeq" id="WP_354659945.1">
    <property type="nucleotide sequence ID" value="NZ_JBEXAC010000001.1"/>
</dbReference>
<dbReference type="SMART" id="SM00014">
    <property type="entry name" value="acidPPc"/>
    <property type="match status" value="1"/>
</dbReference>
<keyword evidence="1" id="KW-1133">Transmembrane helix</keyword>
<evidence type="ECO:0000313" key="4">
    <source>
        <dbReference type="Proteomes" id="UP001549749"/>
    </source>
</evidence>